<proteinExistence type="predicted"/>
<dbReference type="AlphaFoldDB" id="A0A9E7HAQ2"/>
<evidence type="ECO:0000313" key="2">
    <source>
        <dbReference type="Proteomes" id="UP001055439"/>
    </source>
</evidence>
<dbReference type="EMBL" id="CP097510">
    <property type="protein sequence ID" value="URE29973.1"/>
    <property type="molecule type" value="Genomic_DNA"/>
</dbReference>
<sequence>MDRNALRMTPLLLIVEDRRKISQPRYLWLGAVDTAPSVVERRPPAREPVKLHSMGHIKTKSLRFLKLLNPTAAICLLRHRTALHCAHITYVWLVSHSTPVTLPYPPSAASFL</sequence>
<evidence type="ECO:0000313" key="1">
    <source>
        <dbReference type="EMBL" id="URE29970.1"/>
    </source>
</evidence>
<gene>
    <name evidence="1" type="ORF">MUK42_06153</name>
</gene>
<dbReference type="Proteomes" id="UP001055439">
    <property type="component" value="Chromosome 8"/>
</dbReference>
<name>A0A9E7HAQ2_9LILI</name>
<reference evidence="1" key="1">
    <citation type="submission" date="2022-05" db="EMBL/GenBank/DDBJ databases">
        <title>The Musa troglodytarum L. genome provides insights into the mechanism of non-climacteric behaviour and enrichment of carotenoids.</title>
        <authorList>
            <person name="Wang J."/>
        </authorList>
    </citation>
    <scope>NUCLEOTIDE SEQUENCE</scope>
    <source>
        <tissue evidence="1">Leaf</tissue>
    </source>
</reference>
<keyword evidence="2" id="KW-1185">Reference proteome</keyword>
<protein>
    <submittedName>
        <fullName evidence="1">Uncharacterized protein</fullName>
    </submittedName>
</protein>
<dbReference type="OrthoDB" id="2111841at2759"/>
<dbReference type="EMBL" id="CP097510">
    <property type="protein sequence ID" value="URE29970.1"/>
    <property type="molecule type" value="Genomic_DNA"/>
</dbReference>
<organism evidence="1 2">
    <name type="scientific">Musa troglodytarum</name>
    <name type="common">fe'i banana</name>
    <dbReference type="NCBI Taxonomy" id="320322"/>
    <lineage>
        <taxon>Eukaryota</taxon>
        <taxon>Viridiplantae</taxon>
        <taxon>Streptophyta</taxon>
        <taxon>Embryophyta</taxon>
        <taxon>Tracheophyta</taxon>
        <taxon>Spermatophyta</taxon>
        <taxon>Magnoliopsida</taxon>
        <taxon>Liliopsida</taxon>
        <taxon>Zingiberales</taxon>
        <taxon>Musaceae</taxon>
        <taxon>Musa</taxon>
    </lineage>
</organism>
<accession>A0A9E7HAQ2</accession>